<evidence type="ECO:0000313" key="2">
    <source>
        <dbReference type="EMBL" id="AXI03041.1"/>
    </source>
</evidence>
<feature type="transmembrane region" description="Helical" evidence="1">
    <location>
        <begin position="201"/>
        <end position="224"/>
    </location>
</feature>
<dbReference type="RefSeq" id="WP_114899151.1">
    <property type="nucleotide sequence ID" value="NZ_CP031222.1"/>
</dbReference>
<keyword evidence="3" id="KW-1185">Reference proteome</keyword>
<dbReference type="PIRSF" id="PIRSF007580">
    <property type="entry name" value="UCP07580"/>
    <property type="match status" value="1"/>
</dbReference>
<sequence length="286" mass="33320">MNAKVDLLTTLKASFPVRRMDFEFKNVLKYWVNGDPCSTHMFSAMSVMFPDGERYFVDSVRAVRDMITDDPQLQKDISAFIGQEAMHAKEHHSFHLNAEVHGLDPESLERFTFNLLDKATKLIIRNGKQQRLAVTCALEHFTGTIAAQLMRREDIQNMMQDETMKHLWLWHSVEENEHKAVAYDVYEKIYGTGPAAYLNRVVIMAIAITLIIAVKFGFLTTLMYRDGQLTNFSSWKKGLSLFWGREGFFTQIIPETWDYFRPNFHPWQHNTHDLLNKYRAKLGMTN</sequence>
<keyword evidence="1" id="KW-0812">Transmembrane</keyword>
<dbReference type="Proteomes" id="UP000253940">
    <property type="component" value="Chromosome"/>
</dbReference>
<protein>
    <submittedName>
        <fullName evidence="2">Metal-dependent hydrolase</fullName>
    </submittedName>
</protein>
<dbReference type="PANTHER" id="PTHR39456:SF1">
    <property type="entry name" value="METAL-DEPENDENT HYDROLASE"/>
    <property type="match status" value="1"/>
</dbReference>
<dbReference type="InterPro" id="IPR016516">
    <property type="entry name" value="UCP07580"/>
</dbReference>
<dbReference type="EMBL" id="CP031222">
    <property type="protein sequence ID" value="AXI03041.1"/>
    <property type="molecule type" value="Genomic_DNA"/>
</dbReference>
<organism evidence="2 3">
    <name type="scientific">Aquirhabdus parva</name>
    <dbReference type="NCBI Taxonomy" id="2283318"/>
    <lineage>
        <taxon>Bacteria</taxon>
        <taxon>Pseudomonadati</taxon>
        <taxon>Pseudomonadota</taxon>
        <taxon>Gammaproteobacteria</taxon>
        <taxon>Moraxellales</taxon>
        <taxon>Moraxellaceae</taxon>
        <taxon>Aquirhabdus</taxon>
    </lineage>
</organism>
<name>A0A345P6Y2_9GAMM</name>
<dbReference type="Pfam" id="PF10118">
    <property type="entry name" value="Metal_hydrol"/>
    <property type="match status" value="1"/>
</dbReference>
<reference evidence="2 3" key="1">
    <citation type="submission" date="2018-07" db="EMBL/GenBank/DDBJ databases">
        <title>Genome sequencing of Moraxellaceae gen. HYN0046.</title>
        <authorList>
            <person name="Kim M."/>
            <person name="Yi H."/>
        </authorList>
    </citation>
    <scope>NUCLEOTIDE SEQUENCE [LARGE SCALE GENOMIC DNA]</scope>
    <source>
        <strain evidence="2 3">HYN0046</strain>
    </source>
</reference>
<dbReference type="PANTHER" id="PTHR39456">
    <property type="entry name" value="METAL-DEPENDENT HYDROLASE"/>
    <property type="match status" value="1"/>
</dbReference>
<evidence type="ECO:0000313" key="3">
    <source>
        <dbReference type="Proteomes" id="UP000253940"/>
    </source>
</evidence>
<dbReference type="GO" id="GO:0016787">
    <property type="term" value="F:hydrolase activity"/>
    <property type="evidence" value="ECO:0007669"/>
    <property type="project" value="UniProtKB-KW"/>
</dbReference>
<accession>A0A345P6Y2</accession>
<keyword evidence="1" id="KW-0472">Membrane</keyword>
<evidence type="ECO:0000256" key="1">
    <source>
        <dbReference type="SAM" id="Phobius"/>
    </source>
</evidence>
<proteinExistence type="predicted"/>
<keyword evidence="1" id="KW-1133">Transmembrane helix</keyword>
<dbReference type="AlphaFoldDB" id="A0A345P6Y2"/>
<dbReference type="OrthoDB" id="4760165at2"/>
<dbReference type="KEGG" id="mbah:HYN46_09445"/>
<keyword evidence="2" id="KW-0378">Hydrolase</keyword>
<gene>
    <name evidence="2" type="ORF">HYN46_09445</name>
</gene>